<evidence type="ECO:0000313" key="3">
    <source>
        <dbReference type="Proteomes" id="UP000219356"/>
    </source>
</evidence>
<sequence length="251" mass="27638">MNNKYVIMLGTLAVIAIVLAVLTYQNRSDELRAEASNISARTYKASNKEEVPELSAVKDSPLDVPLLNQMDAPRLYNGCEVTSLAMILLYAGFDVTKNELAEQIPYVPLQYGNGLRGDPNEGFVGDMQSGPGLGVYHGPIMNLAKKIAGDKAVDKTGSSVEEAIYEPLDQGNPVWIVTTSSFTQTDDMESWETPNGKADVTYSVHSVAVTGYTEDRVFLNNPYGQKNQEVDRENFEKAWKQLGSQAIYIEK</sequence>
<evidence type="ECO:0000259" key="1">
    <source>
        <dbReference type="Pfam" id="PF13529"/>
    </source>
</evidence>
<evidence type="ECO:0000313" key="2">
    <source>
        <dbReference type="EMBL" id="SNZ14440.1"/>
    </source>
</evidence>
<dbReference type="Proteomes" id="UP000219356">
    <property type="component" value="Unassembled WGS sequence"/>
</dbReference>
<accession>A0A285NY80</accession>
<name>A0A285NY80_9BACI</name>
<dbReference type="InterPro" id="IPR039563">
    <property type="entry name" value="Peptidase_C39_single_dom"/>
</dbReference>
<dbReference type="PANTHER" id="PTHR37806:SF1">
    <property type="entry name" value="PEPTIDASE C39-LIKE DOMAIN-CONTAINING PROTEIN"/>
    <property type="match status" value="1"/>
</dbReference>
<dbReference type="PANTHER" id="PTHR37806">
    <property type="entry name" value="LMO0724 PROTEIN"/>
    <property type="match status" value="1"/>
</dbReference>
<dbReference type="InterPro" id="IPR039564">
    <property type="entry name" value="Peptidase_C39-like"/>
</dbReference>
<keyword evidence="3" id="KW-1185">Reference proteome</keyword>
<dbReference type="AlphaFoldDB" id="A0A285NY80"/>
<feature type="domain" description="Peptidase C39-like" evidence="1">
    <location>
        <begin position="62"/>
        <end position="223"/>
    </location>
</feature>
<dbReference type="CDD" id="cd02549">
    <property type="entry name" value="Peptidase_C39A"/>
    <property type="match status" value="1"/>
</dbReference>
<dbReference type="RefSeq" id="WP_245864779.1">
    <property type="nucleotide sequence ID" value="NZ_OBEK01000003.1"/>
</dbReference>
<gene>
    <name evidence="2" type="ORF">SAMN05421503_2395</name>
</gene>
<dbReference type="Gene3D" id="3.90.70.10">
    <property type="entry name" value="Cysteine proteinases"/>
    <property type="match status" value="1"/>
</dbReference>
<dbReference type="PIRSF" id="PIRSF032442">
    <property type="entry name" value="UCP032442"/>
    <property type="match status" value="1"/>
</dbReference>
<reference evidence="3" key="1">
    <citation type="submission" date="2017-09" db="EMBL/GenBank/DDBJ databases">
        <authorList>
            <person name="Varghese N."/>
            <person name="Submissions S."/>
        </authorList>
    </citation>
    <scope>NUCLEOTIDE SEQUENCE [LARGE SCALE GENOMIC DNA]</scope>
    <source>
        <strain evidence="3">CGMCC 1.8913</strain>
    </source>
</reference>
<protein>
    <submittedName>
        <fullName evidence="2">Uncharacterized protein YvpB</fullName>
    </submittedName>
</protein>
<dbReference type="InterPro" id="IPR016997">
    <property type="entry name" value="UCP032442"/>
</dbReference>
<dbReference type="Pfam" id="PF13529">
    <property type="entry name" value="Peptidase_C39_2"/>
    <property type="match status" value="1"/>
</dbReference>
<dbReference type="EMBL" id="OBEK01000003">
    <property type="protein sequence ID" value="SNZ14440.1"/>
    <property type="molecule type" value="Genomic_DNA"/>
</dbReference>
<organism evidence="2 3">
    <name type="scientific">Terribacillus aidingensis</name>
    <dbReference type="NCBI Taxonomy" id="586416"/>
    <lineage>
        <taxon>Bacteria</taxon>
        <taxon>Bacillati</taxon>
        <taxon>Bacillota</taxon>
        <taxon>Bacilli</taxon>
        <taxon>Bacillales</taxon>
        <taxon>Bacillaceae</taxon>
        <taxon>Terribacillus</taxon>
    </lineage>
</organism>
<proteinExistence type="predicted"/>